<dbReference type="SUPFAM" id="SSF52025">
    <property type="entry name" value="PA domain"/>
    <property type="match status" value="1"/>
</dbReference>
<proteinExistence type="predicted"/>
<evidence type="ECO:0000256" key="19">
    <source>
        <dbReference type="ARBA" id="ARBA00025833"/>
    </source>
</evidence>
<dbReference type="STRING" id="29341.RSJ17_01140"/>
<evidence type="ECO:0000256" key="18">
    <source>
        <dbReference type="ARBA" id="ARBA00023228"/>
    </source>
</evidence>
<dbReference type="InterPro" id="IPR003137">
    <property type="entry name" value="PA_domain"/>
</dbReference>
<evidence type="ECO:0000256" key="13">
    <source>
        <dbReference type="ARBA" id="ARBA00022833"/>
    </source>
</evidence>
<keyword evidence="7" id="KW-0121">Carboxypeptidase</keyword>
<comment type="caution">
    <text evidence="23">The sequence shown here is derived from an EMBL/GenBank/DDBJ whole genome shotgun (WGS) entry which is preliminary data.</text>
</comment>
<keyword evidence="11" id="KW-0378">Hydrolase</keyword>
<evidence type="ECO:0000256" key="11">
    <source>
        <dbReference type="ARBA" id="ARBA00022801"/>
    </source>
</evidence>
<protein>
    <recommendedName>
        <fullName evidence="5">Carboxypeptidase Q</fullName>
    </recommendedName>
    <alternativeName>
        <fullName evidence="20">Plasma glutamate carboxypeptidase</fullName>
    </alternativeName>
</protein>
<dbReference type="GO" id="GO:0005576">
    <property type="term" value="C:extracellular region"/>
    <property type="evidence" value="ECO:0007669"/>
    <property type="project" value="UniProtKB-SubCell"/>
</dbReference>
<evidence type="ECO:0000256" key="5">
    <source>
        <dbReference type="ARBA" id="ARBA00014116"/>
    </source>
</evidence>
<evidence type="ECO:0000256" key="4">
    <source>
        <dbReference type="ARBA" id="ARBA00004613"/>
    </source>
</evidence>
<organism evidence="23 24">
    <name type="scientific">Clostridium argentinense CDC 2741</name>
    <dbReference type="NCBI Taxonomy" id="1418104"/>
    <lineage>
        <taxon>Bacteria</taxon>
        <taxon>Bacillati</taxon>
        <taxon>Bacillota</taxon>
        <taxon>Clostridia</taxon>
        <taxon>Eubacteriales</taxon>
        <taxon>Clostridiaceae</taxon>
        <taxon>Clostridium</taxon>
    </lineage>
</organism>
<feature type="domain" description="Peptidase M28" evidence="22">
    <location>
        <begin position="247"/>
        <end position="434"/>
    </location>
</feature>
<evidence type="ECO:0000313" key="24">
    <source>
        <dbReference type="Proteomes" id="UP000031366"/>
    </source>
</evidence>
<dbReference type="InterPro" id="IPR007484">
    <property type="entry name" value="Peptidase_M28"/>
</dbReference>
<reference evidence="23 24" key="1">
    <citation type="journal article" date="2015" name="Infect. Genet. Evol.">
        <title>Genomic sequences of six botulinum neurotoxin-producing strains representing three clostridial species illustrate the mobility and diversity of botulinum neurotoxin genes.</title>
        <authorList>
            <person name="Smith T.J."/>
            <person name="Hill K.K."/>
            <person name="Xie G."/>
            <person name="Foley B.T."/>
            <person name="Williamson C.H."/>
            <person name="Foster J.T."/>
            <person name="Johnson S.L."/>
            <person name="Chertkov O."/>
            <person name="Teshima H."/>
            <person name="Gibbons H.S."/>
            <person name="Johnsky L.A."/>
            <person name="Karavis M.A."/>
            <person name="Smith L.A."/>
        </authorList>
    </citation>
    <scope>NUCLEOTIDE SEQUENCE [LARGE SCALE GENOMIC DNA]</scope>
    <source>
        <strain evidence="23 24">CDC 2741</strain>
    </source>
</reference>
<accession>A0A0C1UA15</accession>
<dbReference type="InterPro" id="IPR039866">
    <property type="entry name" value="CPQ"/>
</dbReference>
<keyword evidence="9" id="KW-0479">Metal-binding</keyword>
<dbReference type="SUPFAM" id="SSF53187">
    <property type="entry name" value="Zn-dependent exopeptidases"/>
    <property type="match status" value="1"/>
</dbReference>
<evidence type="ECO:0000313" key="23">
    <source>
        <dbReference type="EMBL" id="KIE48508.1"/>
    </source>
</evidence>
<dbReference type="PANTHER" id="PTHR12053">
    <property type="entry name" value="PROTEASE FAMILY M28 PLASMA GLUTAMATE CARBOXYPEPTIDASE-RELATED"/>
    <property type="match status" value="1"/>
</dbReference>
<evidence type="ECO:0000259" key="21">
    <source>
        <dbReference type="Pfam" id="PF02225"/>
    </source>
</evidence>
<evidence type="ECO:0000256" key="9">
    <source>
        <dbReference type="ARBA" id="ARBA00022723"/>
    </source>
</evidence>
<keyword evidence="8" id="KW-0645">Protease</keyword>
<keyword evidence="13" id="KW-0862">Zinc</keyword>
<keyword evidence="15" id="KW-0482">Metalloprotease</keyword>
<gene>
    <name evidence="23" type="ORF">U732_4331</name>
</gene>
<evidence type="ECO:0000256" key="17">
    <source>
        <dbReference type="ARBA" id="ARBA00023180"/>
    </source>
</evidence>
<dbReference type="Pfam" id="PF02225">
    <property type="entry name" value="PA"/>
    <property type="match status" value="1"/>
</dbReference>
<evidence type="ECO:0000256" key="20">
    <source>
        <dbReference type="ARBA" id="ARBA00033328"/>
    </source>
</evidence>
<keyword evidence="14" id="KW-0333">Golgi apparatus</keyword>
<comment type="subcellular location">
    <subcellularLocation>
        <location evidence="1">Endoplasmic reticulum</location>
    </subcellularLocation>
    <subcellularLocation>
        <location evidence="3">Golgi apparatus</location>
    </subcellularLocation>
    <subcellularLocation>
        <location evidence="2">Lysosome</location>
    </subcellularLocation>
    <subcellularLocation>
        <location evidence="4">Secreted</location>
    </subcellularLocation>
</comment>
<dbReference type="GO" id="GO:0070573">
    <property type="term" value="F:metallodipeptidase activity"/>
    <property type="evidence" value="ECO:0007669"/>
    <property type="project" value="InterPro"/>
</dbReference>
<keyword evidence="16" id="KW-0865">Zymogen</keyword>
<dbReference type="AlphaFoldDB" id="A0A0C1UA15"/>
<dbReference type="InterPro" id="IPR046450">
    <property type="entry name" value="PA_dom_sf"/>
</dbReference>
<evidence type="ECO:0000256" key="16">
    <source>
        <dbReference type="ARBA" id="ARBA00023145"/>
    </source>
</evidence>
<keyword evidence="6" id="KW-0964">Secreted</keyword>
<sequence length="446" mass="49970">MSLALYDMRVGNHIYNNHIILGGPIMSNIIQQSKAGRIFNDIKKLAGLGNRFAGSEVEHMAGKLVADCFKDSEIQVIEEEFPIKAFNEEYSFIKVNNEIKIPSRAMFFSESTCDDGLNGELIYVNKGLEEDYEGKDVKGKIVVFERDKETMKDQFWPEICNAAKNGAIGAILINFDPWIFITTLETGYFESERRFLPINPQPIPAVVIDCIEGDKLLKLMNNETVPVNLVVKTENKDGYSVNIRGIKKGNKFPEEKIIIYGHRDSAGTPGANDNGSGTAIIMELARILQDKKLHRTVEFISLGAEEQLGSAGSDAYIKKHKDDLEKIKAGIEVDMVGAGSELWVMKGGNWPGRQIHFPEKLCNYVVDVADEMGYYLEQDYCVLGTPDSGRFTEAGVPTTWIWGPEDKHYHSPEDKPERVDPNKLKALADILATVICRLANAEEIRW</sequence>
<evidence type="ECO:0000256" key="10">
    <source>
        <dbReference type="ARBA" id="ARBA00022729"/>
    </source>
</evidence>
<dbReference type="EMBL" id="AYSO01000006">
    <property type="protein sequence ID" value="KIE48508.1"/>
    <property type="molecule type" value="Genomic_DNA"/>
</dbReference>
<name>A0A0C1UA15_9CLOT</name>
<keyword evidence="24" id="KW-1185">Reference proteome</keyword>
<evidence type="ECO:0000256" key="6">
    <source>
        <dbReference type="ARBA" id="ARBA00022525"/>
    </source>
</evidence>
<evidence type="ECO:0000256" key="2">
    <source>
        <dbReference type="ARBA" id="ARBA00004371"/>
    </source>
</evidence>
<evidence type="ECO:0000256" key="7">
    <source>
        <dbReference type="ARBA" id="ARBA00022645"/>
    </source>
</evidence>
<dbReference type="Proteomes" id="UP000031366">
    <property type="component" value="Unassembled WGS sequence"/>
</dbReference>
<dbReference type="GO" id="GO:0046872">
    <property type="term" value="F:metal ion binding"/>
    <property type="evidence" value="ECO:0007669"/>
    <property type="project" value="UniProtKB-KW"/>
</dbReference>
<dbReference type="GO" id="GO:0005764">
    <property type="term" value="C:lysosome"/>
    <property type="evidence" value="ECO:0007669"/>
    <property type="project" value="UniProtKB-SubCell"/>
</dbReference>
<dbReference type="Gene3D" id="3.40.630.10">
    <property type="entry name" value="Zn peptidases"/>
    <property type="match status" value="1"/>
</dbReference>
<keyword evidence="10" id="KW-0732">Signal</keyword>
<evidence type="ECO:0000259" key="22">
    <source>
        <dbReference type="Pfam" id="PF04389"/>
    </source>
</evidence>
<dbReference type="GO" id="GO:0006508">
    <property type="term" value="P:proteolysis"/>
    <property type="evidence" value="ECO:0007669"/>
    <property type="project" value="UniProtKB-KW"/>
</dbReference>
<comment type="subunit">
    <text evidence="19">Homodimer. The monomeric form is inactive while the homodimer is active.</text>
</comment>
<evidence type="ECO:0000256" key="15">
    <source>
        <dbReference type="ARBA" id="ARBA00023049"/>
    </source>
</evidence>
<evidence type="ECO:0000256" key="3">
    <source>
        <dbReference type="ARBA" id="ARBA00004555"/>
    </source>
</evidence>
<keyword evidence="18" id="KW-0458">Lysosome</keyword>
<dbReference type="Gene3D" id="3.50.30.30">
    <property type="match status" value="1"/>
</dbReference>
<dbReference type="PANTHER" id="PTHR12053:SF3">
    <property type="entry name" value="CARBOXYPEPTIDASE Q"/>
    <property type="match status" value="1"/>
</dbReference>
<feature type="domain" description="PA" evidence="21">
    <location>
        <begin position="118"/>
        <end position="215"/>
    </location>
</feature>
<evidence type="ECO:0000256" key="12">
    <source>
        <dbReference type="ARBA" id="ARBA00022824"/>
    </source>
</evidence>
<dbReference type="Pfam" id="PF04389">
    <property type="entry name" value="Peptidase_M28"/>
    <property type="match status" value="1"/>
</dbReference>
<dbReference type="GO" id="GO:0004180">
    <property type="term" value="F:carboxypeptidase activity"/>
    <property type="evidence" value="ECO:0007669"/>
    <property type="project" value="UniProtKB-KW"/>
</dbReference>
<evidence type="ECO:0000256" key="8">
    <source>
        <dbReference type="ARBA" id="ARBA00022670"/>
    </source>
</evidence>
<keyword evidence="17" id="KW-0325">Glycoprotein</keyword>
<evidence type="ECO:0000256" key="1">
    <source>
        <dbReference type="ARBA" id="ARBA00004240"/>
    </source>
</evidence>
<keyword evidence="12" id="KW-0256">Endoplasmic reticulum</keyword>
<evidence type="ECO:0000256" key="14">
    <source>
        <dbReference type="ARBA" id="ARBA00023034"/>
    </source>
</evidence>